<organism evidence="2 3">
    <name type="scientific">Alcanivorax xiamenensis</name>
    <dbReference type="NCBI Taxonomy" id="1177156"/>
    <lineage>
        <taxon>Bacteria</taxon>
        <taxon>Pseudomonadati</taxon>
        <taxon>Pseudomonadota</taxon>
        <taxon>Gammaproteobacteria</taxon>
        <taxon>Oceanospirillales</taxon>
        <taxon>Alcanivoracaceae</taxon>
        <taxon>Alcanivorax</taxon>
    </lineage>
</organism>
<gene>
    <name evidence="2" type="ORF">A6D6_00750</name>
</gene>
<dbReference type="Proteomes" id="UP000771797">
    <property type="component" value="Unassembled WGS sequence"/>
</dbReference>
<dbReference type="CDD" id="cd02440">
    <property type="entry name" value="AdoMet_MTases"/>
    <property type="match status" value="1"/>
</dbReference>
<dbReference type="GO" id="GO:0032259">
    <property type="term" value="P:methylation"/>
    <property type="evidence" value="ECO:0007669"/>
    <property type="project" value="UniProtKB-KW"/>
</dbReference>
<dbReference type="InterPro" id="IPR015985">
    <property type="entry name" value="TehB-like_dom"/>
</dbReference>
<keyword evidence="2" id="KW-0808">Transferase</keyword>
<dbReference type="SUPFAM" id="SSF53335">
    <property type="entry name" value="S-adenosyl-L-methionine-dependent methyltransferases"/>
    <property type="match status" value="1"/>
</dbReference>
<sequence>MSDEGYYDKALEMEVYPHLRVVLDMVDTSLPRIAVDAGCGVGRDALFLVEQGYVVHAYDKSDVAMARLREMAGKVCGETLFPEVSSFEAFDYPKSSLISACSSLFFCDPGVFPFAWEKIARSLMRGGIFCGHFMGPNDSWARMERGDLTIFDRAELGRLFDRDFHVIDIHENDAAGVTLLGAKKHWHTYSVVARKNT</sequence>
<evidence type="ECO:0000259" key="1">
    <source>
        <dbReference type="Pfam" id="PF03848"/>
    </source>
</evidence>
<proteinExistence type="predicted"/>
<dbReference type="GO" id="GO:0008168">
    <property type="term" value="F:methyltransferase activity"/>
    <property type="evidence" value="ECO:0007669"/>
    <property type="project" value="UniProtKB-KW"/>
</dbReference>
<protein>
    <submittedName>
        <fullName evidence="2">SAM-dependent methyltransferase</fullName>
    </submittedName>
</protein>
<dbReference type="RefSeq" id="WP_097057516.1">
    <property type="nucleotide sequence ID" value="NZ_AQPF01000003.1"/>
</dbReference>
<keyword evidence="2" id="KW-0489">Methyltransferase</keyword>
<dbReference type="Gene3D" id="3.40.50.150">
    <property type="entry name" value="Vaccinia Virus protein VP39"/>
    <property type="match status" value="1"/>
</dbReference>
<comment type="caution">
    <text evidence="2">The sequence shown here is derived from an EMBL/GenBank/DDBJ whole genome shotgun (WGS) entry which is preliminary data.</text>
</comment>
<feature type="domain" description="Tellurite resistance methyltransferase TehB-like" evidence="1">
    <location>
        <begin position="3"/>
        <end position="75"/>
    </location>
</feature>
<keyword evidence="3" id="KW-1185">Reference proteome</keyword>
<dbReference type="InterPro" id="IPR029063">
    <property type="entry name" value="SAM-dependent_MTases_sf"/>
</dbReference>
<accession>A0ABQ6YC95</accession>
<evidence type="ECO:0000313" key="2">
    <source>
        <dbReference type="EMBL" id="KAF0807753.1"/>
    </source>
</evidence>
<name>A0ABQ6YC95_9GAMM</name>
<evidence type="ECO:0000313" key="3">
    <source>
        <dbReference type="Proteomes" id="UP000771797"/>
    </source>
</evidence>
<reference evidence="2 3" key="1">
    <citation type="submission" date="2012-09" db="EMBL/GenBank/DDBJ databases">
        <title>Genome Sequence of alkane-degrading Bacterium Alcanivorax sp. 6-D-6.</title>
        <authorList>
            <person name="Lai Q."/>
            <person name="Shao Z."/>
        </authorList>
    </citation>
    <scope>NUCLEOTIDE SEQUENCE [LARGE SCALE GENOMIC DNA]</scope>
    <source>
        <strain evidence="2 3">6-D-6</strain>
    </source>
</reference>
<dbReference type="Pfam" id="PF03848">
    <property type="entry name" value="TehB"/>
    <property type="match status" value="1"/>
</dbReference>
<dbReference type="EMBL" id="AQPF01000003">
    <property type="protein sequence ID" value="KAF0807753.1"/>
    <property type="molecule type" value="Genomic_DNA"/>
</dbReference>